<feature type="domain" description="Guanylate cyclase" evidence="3">
    <location>
        <begin position="7"/>
        <end position="133"/>
    </location>
</feature>
<evidence type="ECO:0000256" key="1">
    <source>
        <dbReference type="ARBA" id="ARBA00022741"/>
    </source>
</evidence>
<dbReference type="PANTHER" id="PTHR16305">
    <property type="entry name" value="TESTICULAR SOLUBLE ADENYLYL CYCLASE"/>
    <property type="match status" value="1"/>
</dbReference>
<keyword evidence="2" id="KW-0067">ATP-binding</keyword>
<dbReference type="Gene3D" id="3.30.70.1230">
    <property type="entry name" value="Nucleotide cyclase"/>
    <property type="match status" value="1"/>
</dbReference>
<name>A0A1C5GGN6_MICEH</name>
<protein>
    <submittedName>
        <fullName evidence="4">AAA ATPase domain-containing protein</fullName>
    </submittedName>
</protein>
<proteinExistence type="predicted"/>
<dbReference type="SMART" id="SM00044">
    <property type="entry name" value="CYCc"/>
    <property type="match status" value="1"/>
</dbReference>
<gene>
    <name evidence="4" type="ORF">GA0070610_5347</name>
</gene>
<dbReference type="InterPro" id="IPR001054">
    <property type="entry name" value="A/G_cyclase"/>
</dbReference>
<evidence type="ECO:0000256" key="2">
    <source>
        <dbReference type="ARBA" id="ARBA00022840"/>
    </source>
</evidence>
<dbReference type="GO" id="GO:0005737">
    <property type="term" value="C:cytoplasm"/>
    <property type="evidence" value="ECO:0007669"/>
    <property type="project" value="TreeGrafter"/>
</dbReference>
<dbReference type="Pfam" id="PF13191">
    <property type="entry name" value="AAA_16"/>
    <property type="match status" value="1"/>
</dbReference>
<dbReference type="GO" id="GO:0009190">
    <property type="term" value="P:cyclic nucleotide biosynthetic process"/>
    <property type="evidence" value="ECO:0007669"/>
    <property type="project" value="InterPro"/>
</dbReference>
<keyword evidence="5" id="KW-1185">Reference proteome</keyword>
<dbReference type="Pfam" id="PF00211">
    <property type="entry name" value="Guanylate_cyc"/>
    <property type="match status" value="1"/>
</dbReference>
<dbReference type="RefSeq" id="WP_089002519.1">
    <property type="nucleotide sequence ID" value="NZ_LT607733.1"/>
</dbReference>
<dbReference type="GeneID" id="95805009"/>
<organism evidence="4 5">
    <name type="scientific">Micromonospora echinofusca</name>
    <dbReference type="NCBI Taxonomy" id="47858"/>
    <lineage>
        <taxon>Bacteria</taxon>
        <taxon>Bacillati</taxon>
        <taxon>Actinomycetota</taxon>
        <taxon>Actinomycetes</taxon>
        <taxon>Micromonosporales</taxon>
        <taxon>Micromonosporaceae</taxon>
        <taxon>Micromonospora</taxon>
    </lineage>
</organism>
<dbReference type="PROSITE" id="PS50125">
    <property type="entry name" value="GUANYLATE_CYCLASE_2"/>
    <property type="match status" value="1"/>
</dbReference>
<dbReference type="PANTHER" id="PTHR16305:SF28">
    <property type="entry name" value="GUANYLATE CYCLASE DOMAIN-CONTAINING PROTEIN"/>
    <property type="match status" value="1"/>
</dbReference>
<evidence type="ECO:0000313" key="5">
    <source>
        <dbReference type="Proteomes" id="UP000198251"/>
    </source>
</evidence>
<reference evidence="4 5" key="1">
    <citation type="submission" date="2016-06" db="EMBL/GenBank/DDBJ databases">
        <authorList>
            <person name="Kjaerup R.B."/>
            <person name="Dalgaard T.S."/>
            <person name="Juul-Madsen H.R."/>
        </authorList>
    </citation>
    <scope>NUCLEOTIDE SEQUENCE [LARGE SCALE GENOMIC DNA]</scope>
    <source>
        <strain evidence="4 5">DSM 43913</strain>
    </source>
</reference>
<sequence>MSRRLVVVLFLDLVGWTRLAERVDPEPLQLMLEQYYELCSGAVQEHGGVVEKFIGDAVMAVFGATHTREDDALRALRAAGQIRTDVAGLATPGPGGPPEIHCGIAAGEALVTHSSRAGLRVVGDVVNLAARLQSAAGPGEIIVNETVADLARPHYAMQPVPPLTLKGKARPVPALRVAGPAGDADDDGSPMVDRDAERHRIRAAYHRVAADRRARTMLLVGAPGIGKTRLAREAVGELQRSGALSYAAYGSCPSYGPRGDAVALVQVLDQLAQRSPAVGALLRTRPRLAAVLDDVRAAARGRAPSACLGAGVEEVAWAARELITAAATTPLVVVWDHLEWAGPSLLRLLGELSADLVRQPVLMICVARPELRESQAAWLRTLPARDVLEVAALTPDDSAQLAAQLAMAGAEVQAHDLGVVDRVTTHSAGNPLFIRLMLESAAPGRPADVVPPTITALVGAMLDRLPTPAQELLAAAAVVGATFAADELAALGVAATEADLDALVARHLIAPTLPAGRYRFVQQPVHEVAYGRLDKHQRLAWHRQLAEHDISPAFHLDAAVRLLDDLRPDDPDRGHLARSAARALLREGTAALRQRDLPAAIGLLERALARTPQADDRSVAALRLSDALLLTGDTRGALTAASAPGSGPDTGPGPACRVQQQVLRARLGAPDEIAVAALHAELDNAGADRLARCRLAQVDMLRQLDQGRFGAAERAARTALAHARAAGDDYEEDRLLVALCELRQWAPTPISEQLAACAELADRFAADRFLLVPVLAARARGLALIGDDAGVRAALDEAGTAVVELRLTMGRVLIDQVSGLVSSFAGAHAEAALRYRHAATVLEQAGHASTALTLRVQAARERARCDPSSAEISALLARRAEMDARGRLLCLSTAVRLRLDNLAALQAELEALLAGTDDAVLRGDVWAELARGHREWGDPAAARATALAAIDSYATVGATRPMGEVRAWL</sequence>
<dbReference type="GO" id="GO:0005524">
    <property type="term" value="F:ATP binding"/>
    <property type="evidence" value="ECO:0007669"/>
    <property type="project" value="UniProtKB-KW"/>
</dbReference>
<dbReference type="SUPFAM" id="SSF55073">
    <property type="entry name" value="Nucleotide cyclase"/>
    <property type="match status" value="1"/>
</dbReference>
<accession>A0A1C5GGN6</accession>
<dbReference type="EMBL" id="LT607733">
    <property type="protein sequence ID" value="SCG18989.1"/>
    <property type="molecule type" value="Genomic_DNA"/>
</dbReference>
<dbReference type="SUPFAM" id="SSF52540">
    <property type="entry name" value="P-loop containing nucleoside triphosphate hydrolases"/>
    <property type="match status" value="1"/>
</dbReference>
<dbReference type="CDD" id="cd07302">
    <property type="entry name" value="CHD"/>
    <property type="match status" value="1"/>
</dbReference>
<evidence type="ECO:0000259" key="3">
    <source>
        <dbReference type="PROSITE" id="PS50125"/>
    </source>
</evidence>
<dbReference type="GO" id="GO:0004016">
    <property type="term" value="F:adenylate cyclase activity"/>
    <property type="evidence" value="ECO:0007669"/>
    <property type="project" value="UniProtKB-ARBA"/>
</dbReference>
<dbReference type="InterPro" id="IPR029787">
    <property type="entry name" value="Nucleotide_cyclase"/>
</dbReference>
<dbReference type="Gene3D" id="3.40.50.300">
    <property type="entry name" value="P-loop containing nucleotide triphosphate hydrolases"/>
    <property type="match status" value="1"/>
</dbReference>
<dbReference type="Proteomes" id="UP000198251">
    <property type="component" value="Chromosome I"/>
</dbReference>
<evidence type="ECO:0000313" key="4">
    <source>
        <dbReference type="EMBL" id="SCG18989.1"/>
    </source>
</evidence>
<dbReference type="InterPro" id="IPR027417">
    <property type="entry name" value="P-loop_NTPase"/>
</dbReference>
<dbReference type="GO" id="GO:0035556">
    <property type="term" value="P:intracellular signal transduction"/>
    <property type="evidence" value="ECO:0007669"/>
    <property type="project" value="InterPro"/>
</dbReference>
<dbReference type="InterPro" id="IPR041664">
    <property type="entry name" value="AAA_16"/>
</dbReference>
<keyword evidence="1" id="KW-0547">Nucleotide-binding</keyword>
<dbReference type="AlphaFoldDB" id="A0A1C5GGN6"/>